<organism evidence="1">
    <name type="scientific">marine sediment metagenome</name>
    <dbReference type="NCBI Taxonomy" id="412755"/>
    <lineage>
        <taxon>unclassified sequences</taxon>
        <taxon>metagenomes</taxon>
        <taxon>ecological metagenomes</taxon>
    </lineage>
</organism>
<protein>
    <recommendedName>
        <fullName evidence="2">Methylamine utilization protein</fullName>
    </recommendedName>
</protein>
<dbReference type="EMBL" id="LAZR01012072">
    <property type="protein sequence ID" value="KKM44370.1"/>
    <property type="molecule type" value="Genomic_DNA"/>
</dbReference>
<accession>A0A0F9L3N0</accession>
<sequence length="209" mass="23587">MSKLFIATLFIFMMNKSHAVTITINDQNQQPLANAVVWLTATDNTLSTLPVSSPFTMTQKARQFTPHVLVVPQNAQVEFPNADSIMHHVYSFSTAKPFELKLYREQPQAPIRFEQTGVVELGCNIHDWMLGYIVVVDSLFYGITNNQGQIELTPEQGDFKLNVWHEGFSDISQTESKAIALTSAAIVYQIEQSIVPRITIAVDEFDDYE</sequence>
<gene>
    <name evidence="1" type="ORF">LCGC14_1561680</name>
</gene>
<dbReference type="SUPFAM" id="SSF49503">
    <property type="entry name" value="Cupredoxins"/>
    <property type="match status" value="1"/>
</dbReference>
<dbReference type="AlphaFoldDB" id="A0A0F9L3N0"/>
<reference evidence="1" key="1">
    <citation type="journal article" date="2015" name="Nature">
        <title>Complex archaea that bridge the gap between prokaryotes and eukaryotes.</title>
        <authorList>
            <person name="Spang A."/>
            <person name="Saw J.H."/>
            <person name="Jorgensen S.L."/>
            <person name="Zaremba-Niedzwiedzka K."/>
            <person name="Martijn J."/>
            <person name="Lind A.E."/>
            <person name="van Eijk R."/>
            <person name="Schleper C."/>
            <person name="Guy L."/>
            <person name="Ettema T.J."/>
        </authorList>
    </citation>
    <scope>NUCLEOTIDE SEQUENCE</scope>
</reference>
<comment type="caution">
    <text evidence="1">The sequence shown here is derived from an EMBL/GenBank/DDBJ whole genome shotgun (WGS) entry which is preliminary data.</text>
</comment>
<dbReference type="InterPro" id="IPR008972">
    <property type="entry name" value="Cupredoxin"/>
</dbReference>
<evidence type="ECO:0000313" key="1">
    <source>
        <dbReference type="EMBL" id="KKM44370.1"/>
    </source>
</evidence>
<evidence type="ECO:0008006" key="2">
    <source>
        <dbReference type="Google" id="ProtNLM"/>
    </source>
</evidence>
<proteinExistence type="predicted"/>
<dbReference type="Gene3D" id="2.60.40.420">
    <property type="entry name" value="Cupredoxins - blue copper proteins"/>
    <property type="match status" value="1"/>
</dbReference>
<name>A0A0F9L3N0_9ZZZZ</name>